<accession>A0AAU9GB95</accession>
<evidence type="ECO:0000313" key="3">
    <source>
        <dbReference type="EMBL" id="BFG04912.1"/>
    </source>
</evidence>
<protein>
    <submittedName>
        <fullName evidence="3">Uncharacterized protein</fullName>
    </submittedName>
</protein>
<evidence type="ECO:0000313" key="4">
    <source>
        <dbReference type="Proteomes" id="UP001500889"/>
    </source>
</evidence>
<feature type="signal peptide" evidence="2">
    <location>
        <begin position="1"/>
        <end position="21"/>
    </location>
</feature>
<dbReference type="Proteomes" id="UP001500889">
    <property type="component" value="Chromosome E"/>
</dbReference>
<proteinExistence type="predicted"/>
<reference evidence="3 4" key="1">
    <citation type="submission" date="2024-02" db="EMBL/GenBank/DDBJ databases">
        <title>A chromosome-level genome assembly of Drosophila madeirensis, a fruit fly species endemic to Madeira island.</title>
        <authorList>
            <person name="Tomihara K."/>
            <person name="Llopart A."/>
            <person name="Yamamoto D."/>
        </authorList>
    </citation>
    <scope>NUCLEOTIDE SEQUENCE [LARGE SCALE GENOMIC DNA]</scope>
    <source>
        <strain evidence="3 4">RF1</strain>
    </source>
</reference>
<evidence type="ECO:0000256" key="2">
    <source>
        <dbReference type="SAM" id="SignalP"/>
    </source>
</evidence>
<feature type="region of interest" description="Disordered" evidence="1">
    <location>
        <begin position="126"/>
        <end position="156"/>
    </location>
</feature>
<organism evidence="3 4">
    <name type="scientific">Drosophila madeirensis</name>
    <name type="common">Fruit fly</name>
    <dbReference type="NCBI Taxonomy" id="30013"/>
    <lineage>
        <taxon>Eukaryota</taxon>
        <taxon>Metazoa</taxon>
        <taxon>Ecdysozoa</taxon>
        <taxon>Arthropoda</taxon>
        <taxon>Hexapoda</taxon>
        <taxon>Insecta</taxon>
        <taxon>Pterygota</taxon>
        <taxon>Neoptera</taxon>
        <taxon>Endopterygota</taxon>
        <taxon>Diptera</taxon>
        <taxon>Brachycera</taxon>
        <taxon>Muscomorpha</taxon>
        <taxon>Ephydroidea</taxon>
        <taxon>Drosophilidae</taxon>
        <taxon>Drosophila</taxon>
        <taxon>Sophophora</taxon>
    </lineage>
</organism>
<gene>
    <name evidence="3" type="ORF">DMAD_03766</name>
</gene>
<dbReference type="EMBL" id="AP029267">
    <property type="protein sequence ID" value="BFG04912.1"/>
    <property type="molecule type" value="Genomic_DNA"/>
</dbReference>
<keyword evidence="4" id="KW-1185">Reference proteome</keyword>
<evidence type="ECO:0000256" key="1">
    <source>
        <dbReference type="SAM" id="MobiDB-lite"/>
    </source>
</evidence>
<feature type="chain" id="PRO_5043426206" evidence="2">
    <location>
        <begin position="22"/>
        <end position="189"/>
    </location>
</feature>
<feature type="compositionally biased region" description="Low complexity" evidence="1">
    <location>
        <begin position="127"/>
        <end position="141"/>
    </location>
</feature>
<name>A0AAU9GB95_DROMD</name>
<sequence length="189" mass="20947">MLSRLLLIFGLLMLSWQWGQTMPRHEETTHKAVHEHTTARHSHGQHTTARNIHGHHTTPSNIHGHHTTPTNIHGHHTTPRNIHGHHTTARNIHGHHTTARNIHGHHTTASQLQDVHTTRKTILGRLTQKTSHGHTTTTPSSVQATPTAIEEPIPGNFSGISTVSLFDVPPSCKPGHVPTGPNQRCRLEV</sequence>
<dbReference type="AlphaFoldDB" id="A0AAU9GB95"/>
<keyword evidence="2" id="KW-0732">Signal</keyword>